<dbReference type="GO" id="GO:0005829">
    <property type="term" value="C:cytosol"/>
    <property type="evidence" value="ECO:0007669"/>
    <property type="project" value="TreeGrafter"/>
</dbReference>
<dbReference type="RefSeq" id="WP_253966259.1">
    <property type="nucleotide sequence ID" value="NZ_JAMFTH010000001.1"/>
</dbReference>
<dbReference type="InterPro" id="IPR029039">
    <property type="entry name" value="Flavoprotein-like_sf"/>
</dbReference>
<evidence type="ECO:0000256" key="2">
    <source>
        <dbReference type="ARBA" id="ARBA00022643"/>
    </source>
</evidence>
<protein>
    <submittedName>
        <fullName evidence="4">NAD(P)H-dependent oxidoreductase</fullName>
    </submittedName>
</protein>
<reference evidence="4" key="1">
    <citation type="submission" date="2022-05" db="EMBL/GenBank/DDBJ databases">
        <authorList>
            <person name="Sun H.-N."/>
        </authorList>
    </citation>
    <scope>NUCLEOTIDE SEQUENCE</scope>
    <source>
        <strain evidence="4">HB14</strain>
    </source>
</reference>
<proteinExistence type="predicted"/>
<gene>
    <name evidence="4" type="ORF">M6D89_01470</name>
</gene>
<evidence type="ECO:0000313" key="4">
    <source>
        <dbReference type="EMBL" id="MCP8897963.1"/>
    </source>
</evidence>
<accession>A0A9X2HSX8</accession>
<keyword evidence="2" id="KW-0285">Flavoprotein</keyword>
<feature type="domain" description="NADPH-dependent FMN reductase-like" evidence="3">
    <location>
        <begin position="1"/>
        <end position="147"/>
    </location>
</feature>
<organism evidence="4 5">
    <name type="scientific">Gilvimarinus xylanilyticus</name>
    <dbReference type="NCBI Taxonomy" id="2944139"/>
    <lineage>
        <taxon>Bacteria</taxon>
        <taxon>Pseudomonadati</taxon>
        <taxon>Pseudomonadota</taxon>
        <taxon>Gammaproteobacteria</taxon>
        <taxon>Cellvibrionales</taxon>
        <taxon>Cellvibrionaceae</taxon>
        <taxon>Gilvimarinus</taxon>
    </lineage>
</organism>
<evidence type="ECO:0000256" key="1">
    <source>
        <dbReference type="ARBA" id="ARBA00001917"/>
    </source>
</evidence>
<evidence type="ECO:0000313" key="5">
    <source>
        <dbReference type="Proteomes" id="UP001139319"/>
    </source>
</evidence>
<dbReference type="InterPro" id="IPR050712">
    <property type="entry name" value="NAD(P)H-dep_reductase"/>
</dbReference>
<dbReference type="PANTHER" id="PTHR30543">
    <property type="entry name" value="CHROMATE REDUCTASE"/>
    <property type="match status" value="1"/>
</dbReference>
<sequence>MKLLLISGSLREESLNTALLNAVVQSLGDKATCQWARIGDVPLYNQDNDGDSKPAAVDRLKAQIKDADALVIATPEYNYGIPGVLKNALDWVSRPAYKSVLAHKKTLLLSASMSPMGGVRAQGQLKQVLAGTLTPFFPAPEFAVGGAQNKFKDGDLTDDDTREKLQRLLNDFLAWV</sequence>
<dbReference type="EMBL" id="JAMFTH010000001">
    <property type="protein sequence ID" value="MCP8897963.1"/>
    <property type="molecule type" value="Genomic_DNA"/>
</dbReference>
<dbReference type="Pfam" id="PF03358">
    <property type="entry name" value="FMN_red"/>
    <property type="match status" value="1"/>
</dbReference>
<dbReference type="Gene3D" id="3.40.50.360">
    <property type="match status" value="1"/>
</dbReference>
<dbReference type="InterPro" id="IPR005025">
    <property type="entry name" value="FMN_Rdtase-like_dom"/>
</dbReference>
<dbReference type="SUPFAM" id="SSF52218">
    <property type="entry name" value="Flavoproteins"/>
    <property type="match status" value="1"/>
</dbReference>
<dbReference type="GO" id="GO:0010181">
    <property type="term" value="F:FMN binding"/>
    <property type="evidence" value="ECO:0007669"/>
    <property type="project" value="TreeGrafter"/>
</dbReference>
<dbReference type="AlphaFoldDB" id="A0A9X2HSX8"/>
<keyword evidence="5" id="KW-1185">Reference proteome</keyword>
<name>A0A9X2HSX8_9GAMM</name>
<dbReference type="Proteomes" id="UP001139319">
    <property type="component" value="Unassembled WGS sequence"/>
</dbReference>
<reference evidence="4" key="2">
    <citation type="submission" date="2023-01" db="EMBL/GenBank/DDBJ databases">
        <title>Gilvimarinus xylanilyticus HB14 isolated from Caulerpa lentillifera aquaculture base in Hainan, China.</title>
        <authorList>
            <person name="Zhang Y.-J."/>
        </authorList>
    </citation>
    <scope>NUCLEOTIDE SEQUENCE</scope>
    <source>
        <strain evidence="4">HB14</strain>
    </source>
</reference>
<dbReference type="PANTHER" id="PTHR30543:SF21">
    <property type="entry name" value="NAD(P)H-DEPENDENT FMN REDUCTASE LOT6"/>
    <property type="match status" value="1"/>
</dbReference>
<dbReference type="GO" id="GO:0016491">
    <property type="term" value="F:oxidoreductase activity"/>
    <property type="evidence" value="ECO:0007669"/>
    <property type="project" value="InterPro"/>
</dbReference>
<keyword evidence="2" id="KW-0288">FMN</keyword>
<comment type="caution">
    <text evidence="4">The sequence shown here is derived from an EMBL/GenBank/DDBJ whole genome shotgun (WGS) entry which is preliminary data.</text>
</comment>
<comment type="cofactor">
    <cofactor evidence="1">
        <name>FMN</name>
        <dbReference type="ChEBI" id="CHEBI:58210"/>
    </cofactor>
</comment>
<evidence type="ECO:0000259" key="3">
    <source>
        <dbReference type="Pfam" id="PF03358"/>
    </source>
</evidence>